<proteinExistence type="predicted"/>
<dbReference type="HOGENOM" id="CLU_2967181_0_0_1"/>
<evidence type="ECO:0000313" key="2">
    <source>
        <dbReference type="Proteomes" id="UP000012338"/>
    </source>
</evidence>
<keyword evidence="2" id="KW-1185">Reference proteome</keyword>
<accession>N4X5A6</accession>
<evidence type="ECO:0000313" key="1">
    <source>
        <dbReference type="EMBL" id="ENI03623.1"/>
    </source>
</evidence>
<feature type="non-terminal residue" evidence="1">
    <location>
        <position position="1"/>
    </location>
</feature>
<dbReference type="AlphaFoldDB" id="N4X5A6"/>
<protein>
    <submittedName>
        <fullName evidence="1">Uncharacterized protein</fullName>
    </submittedName>
</protein>
<reference evidence="2" key="2">
    <citation type="journal article" date="2013" name="PLoS Genet.">
        <title>Comparative genome structure, secondary metabolite, and effector coding capacity across Cochliobolus pathogens.</title>
        <authorList>
            <person name="Condon B.J."/>
            <person name="Leng Y."/>
            <person name="Wu D."/>
            <person name="Bushley K.E."/>
            <person name="Ohm R.A."/>
            <person name="Otillar R."/>
            <person name="Martin J."/>
            <person name="Schackwitz W."/>
            <person name="Grimwood J."/>
            <person name="MohdZainudin N."/>
            <person name="Xue C."/>
            <person name="Wang R."/>
            <person name="Manning V.A."/>
            <person name="Dhillon B."/>
            <person name="Tu Z.J."/>
            <person name="Steffenson B.J."/>
            <person name="Salamov A."/>
            <person name="Sun H."/>
            <person name="Lowry S."/>
            <person name="LaButti K."/>
            <person name="Han J."/>
            <person name="Copeland A."/>
            <person name="Lindquist E."/>
            <person name="Barry K."/>
            <person name="Schmutz J."/>
            <person name="Baker S.E."/>
            <person name="Ciuffetti L.M."/>
            <person name="Grigoriev I.V."/>
            <person name="Zhong S."/>
            <person name="Turgeon B.G."/>
        </authorList>
    </citation>
    <scope>NUCLEOTIDE SEQUENCE [LARGE SCALE GENOMIC DNA]</scope>
    <source>
        <strain evidence="2">C4 / ATCC 48331 / race T</strain>
    </source>
</reference>
<dbReference type="Proteomes" id="UP000012338">
    <property type="component" value="Unassembled WGS sequence"/>
</dbReference>
<name>N4X5A6_COCH4</name>
<organism evidence="1 2">
    <name type="scientific">Cochliobolus heterostrophus (strain C4 / ATCC 48331 / race T)</name>
    <name type="common">Southern corn leaf blight fungus</name>
    <name type="synonym">Bipolaris maydis</name>
    <dbReference type="NCBI Taxonomy" id="665024"/>
    <lineage>
        <taxon>Eukaryota</taxon>
        <taxon>Fungi</taxon>
        <taxon>Dikarya</taxon>
        <taxon>Ascomycota</taxon>
        <taxon>Pezizomycotina</taxon>
        <taxon>Dothideomycetes</taxon>
        <taxon>Pleosporomycetidae</taxon>
        <taxon>Pleosporales</taxon>
        <taxon>Pleosporineae</taxon>
        <taxon>Pleosporaceae</taxon>
        <taxon>Bipolaris</taxon>
    </lineage>
</organism>
<reference evidence="1 2" key="1">
    <citation type="journal article" date="2012" name="PLoS Pathog.">
        <title>Diverse lifestyles and strategies of plant pathogenesis encoded in the genomes of eighteen Dothideomycetes fungi.</title>
        <authorList>
            <person name="Ohm R.A."/>
            <person name="Feau N."/>
            <person name="Henrissat B."/>
            <person name="Schoch C.L."/>
            <person name="Horwitz B.A."/>
            <person name="Barry K.W."/>
            <person name="Condon B.J."/>
            <person name="Copeland A.C."/>
            <person name="Dhillon B."/>
            <person name="Glaser F."/>
            <person name="Hesse C.N."/>
            <person name="Kosti I."/>
            <person name="LaButti K."/>
            <person name="Lindquist E.A."/>
            <person name="Lucas S."/>
            <person name="Salamov A.A."/>
            <person name="Bradshaw R.E."/>
            <person name="Ciuffetti L."/>
            <person name="Hamelin R.C."/>
            <person name="Kema G.H.J."/>
            <person name="Lawrence C."/>
            <person name="Scott J.A."/>
            <person name="Spatafora J.W."/>
            <person name="Turgeon B.G."/>
            <person name="de Wit P.J.G.M."/>
            <person name="Zhong S."/>
            <person name="Goodwin S.B."/>
            <person name="Grigoriev I.V."/>
        </authorList>
    </citation>
    <scope>NUCLEOTIDE SEQUENCE [LARGE SCALE GENOMIC DNA]</scope>
    <source>
        <strain evidence="2">C4 / ATCC 48331 / race T</strain>
    </source>
</reference>
<dbReference type="EMBL" id="KB733459">
    <property type="protein sequence ID" value="ENI03623.1"/>
    <property type="molecule type" value="Genomic_DNA"/>
</dbReference>
<sequence>LTSSDTNAIAKYLDGAALEEKSLLWQHIAEKARVCKVYHHKKCVHNEQLRSAVIQRYVT</sequence>
<gene>
    <name evidence="1" type="ORF">COCC4DRAFT_142307</name>
</gene>